<comment type="caution">
    <text evidence="2">The sequence shown here is derived from an EMBL/GenBank/DDBJ whole genome shotgun (WGS) entry which is preliminary data.</text>
</comment>
<feature type="domain" description="Cyclic nucleotide-binding" evidence="1">
    <location>
        <begin position="13"/>
        <end position="133"/>
    </location>
</feature>
<evidence type="ECO:0000259" key="1">
    <source>
        <dbReference type="PROSITE" id="PS50042"/>
    </source>
</evidence>
<dbReference type="Gene3D" id="2.60.120.10">
    <property type="entry name" value="Jelly Rolls"/>
    <property type="match status" value="1"/>
</dbReference>
<protein>
    <submittedName>
        <fullName evidence="2">Cyclic nucleotide-binding domain-containing protein</fullName>
    </submittedName>
</protein>
<dbReference type="EMBL" id="WIRE01000004">
    <property type="protein sequence ID" value="MQX54914.1"/>
    <property type="molecule type" value="Genomic_DNA"/>
</dbReference>
<organism evidence="2 3">
    <name type="scientific">Alcanivorax sediminis</name>
    <dbReference type="NCBI Taxonomy" id="2663008"/>
    <lineage>
        <taxon>Bacteria</taxon>
        <taxon>Pseudomonadati</taxon>
        <taxon>Pseudomonadota</taxon>
        <taxon>Gammaproteobacteria</taxon>
        <taxon>Oceanospirillales</taxon>
        <taxon>Alcanivoracaceae</taxon>
        <taxon>Alcanivorax</taxon>
    </lineage>
</organism>
<accession>A0A6N7M0E0</accession>
<dbReference type="InterPro" id="IPR050397">
    <property type="entry name" value="Env_Response_Regulators"/>
</dbReference>
<dbReference type="PANTHER" id="PTHR24567:SF68">
    <property type="entry name" value="DNA-BINDING TRANSCRIPTIONAL DUAL REGULATOR CRP"/>
    <property type="match status" value="1"/>
</dbReference>
<dbReference type="SUPFAM" id="SSF51206">
    <property type="entry name" value="cAMP-binding domain-like"/>
    <property type="match status" value="1"/>
</dbReference>
<dbReference type="Pfam" id="PF00027">
    <property type="entry name" value="cNMP_binding"/>
    <property type="match status" value="1"/>
</dbReference>
<evidence type="ECO:0000313" key="2">
    <source>
        <dbReference type="EMBL" id="MQX54914.1"/>
    </source>
</evidence>
<dbReference type="InterPro" id="IPR000595">
    <property type="entry name" value="cNMP-bd_dom"/>
</dbReference>
<dbReference type="GO" id="GO:0003700">
    <property type="term" value="F:DNA-binding transcription factor activity"/>
    <property type="evidence" value="ECO:0007669"/>
    <property type="project" value="TreeGrafter"/>
</dbReference>
<dbReference type="InterPro" id="IPR018488">
    <property type="entry name" value="cNMP-bd_CS"/>
</dbReference>
<dbReference type="RefSeq" id="WP_153502464.1">
    <property type="nucleotide sequence ID" value="NZ_JBMZXE010000045.1"/>
</dbReference>
<dbReference type="PROSITE" id="PS00889">
    <property type="entry name" value="CNMP_BINDING_2"/>
    <property type="match status" value="1"/>
</dbReference>
<dbReference type="CDD" id="cd00038">
    <property type="entry name" value="CAP_ED"/>
    <property type="match status" value="1"/>
</dbReference>
<dbReference type="PANTHER" id="PTHR24567">
    <property type="entry name" value="CRP FAMILY TRANSCRIPTIONAL REGULATORY PROTEIN"/>
    <property type="match status" value="1"/>
</dbReference>
<sequence length="153" mass="16667">MSSVLDTLARMRLFEGLSEDELELLETLVFVNRVSAGQTVCEEGDRSDFVCFVVRGSLDIVKTNVDGGEVVIAHLHAGDSMGEMALVDNEPRSATVRVAEDATLIVLTHKGLDQLRKRSPSAATQVMENIARLLCVHLRRTSSQLAQFKLAAG</sequence>
<reference evidence="2 3" key="1">
    <citation type="submission" date="2019-10" db="EMBL/GenBank/DDBJ databases">
        <title>Alcanivorax sp.PA15-N-34 draft genome sequence.</title>
        <authorList>
            <person name="Liao X."/>
            <person name="Shao Z."/>
        </authorList>
    </citation>
    <scope>NUCLEOTIDE SEQUENCE [LARGE SCALE GENOMIC DNA]</scope>
    <source>
        <strain evidence="2 3">PA15-N-34</strain>
    </source>
</reference>
<dbReference type="InterPro" id="IPR018490">
    <property type="entry name" value="cNMP-bd_dom_sf"/>
</dbReference>
<keyword evidence="3" id="KW-1185">Reference proteome</keyword>
<dbReference type="Proteomes" id="UP000469421">
    <property type="component" value="Unassembled WGS sequence"/>
</dbReference>
<gene>
    <name evidence="2" type="ORF">GFN93_16850</name>
</gene>
<dbReference type="AlphaFoldDB" id="A0A6N7M0E0"/>
<proteinExistence type="predicted"/>
<dbReference type="InterPro" id="IPR014710">
    <property type="entry name" value="RmlC-like_jellyroll"/>
</dbReference>
<dbReference type="GO" id="GO:0005829">
    <property type="term" value="C:cytosol"/>
    <property type="evidence" value="ECO:0007669"/>
    <property type="project" value="TreeGrafter"/>
</dbReference>
<evidence type="ECO:0000313" key="3">
    <source>
        <dbReference type="Proteomes" id="UP000469421"/>
    </source>
</evidence>
<dbReference type="PROSITE" id="PS50042">
    <property type="entry name" value="CNMP_BINDING_3"/>
    <property type="match status" value="1"/>
</dbReference>
<dbReference type="SMART" id="SM00100">
    <property type="entry name" value="cNMP"/>
    <property type="match status" value="1"/>
</dbReference>
<name>A0A6N7M0E0_9GAMM</name>